<evidence type="ECO:0000313" key="3">
    <source>
        <dbReference type="EMBL" id="VTJ92064.1"/>
    </source>
</evidence>
<feature type="non-terminal residue" evidence="3">
    <location>
        <position position="1"/>
    </location>
</feature>
<evidence type="ECO:0000259" key="2">
    <source>
        <dbReference type="PROSITE" id="PS50998"/>
    </source>
</evidence>
<dbReference type="SMART" id="SM00069">
    <property type="entry name" value="GLA"/>
    <property type="match status" value="1"/>
</dbReference>
<comment type="caution">
    <text evidence="3">The sequence shown here is derived from an EMBL/GenBank/DDBJ whole genome shotgun (WGS) entry which is preliminary data.</text>
</comment>
<organism evidence="3 4">
    <name type="scientific">Marmota monax</name>
    <name type="common">Woodchuck</name>
    <dbReference type="NCBI Taxonomy" id="9995"/>
    <lineage>
        <taxon>Eukaryota</taxon>
        <taxon>Metazoa</taxon>
        <taxon>Chordata</taxon>
        <taxon>Craniata</taxon>
        <taxon>Vertebrata</taxon>
        <taxon>Euteleostomi</taxon>
        <taxon>Mammalia</taxon>
        <taxon>Eutheria</taxon>
        <taxon>Euarchontoglires</taxon>
        <taxon>Glires</taxon>
        <taxon>Rodentia</taxon>
        <taxon>Sciuromorpha</taxon>
        <taxon>Sciuridae</taxon>
        <taxon>Xerinae</taxon>
        <taxon>Marmotini</taxon>
        <taxon>Marmota</taxon>
    </lineage>
</organism>
<dbReference type="Proteomes" id="UP000335636">
    <property type="component" value="Unassembled WGS sequence"/>
</dbReference>
<dbReference type="AlphaFoldDB" id="A0A5E4DCS5"/>
<dbReference type="Gene3D" id="4.10.740.10">
    <property type="entry name" value="Coagulation Factor IX"/>
    <property type="match status" value="1"/>
</dbReference>
<dbReference type="PRINTS" id="PR00001">
    <property type="entry name" value="GLABLOOD"/>
</dbReference>
<dbReference type="EMBL" id="CABDUW010013414">
    <property type="protein sequence ID" value="VTJ92064.1"/>
    <property type="molecule type" value="Genomic_DNA"/>
</dbReference>
<dbReference type="InterPro" id="IPR017857">
    <property type="entry name" value="Coagulation_fac-like_Gla_dom"/>
</dbReference>
<reference evidence="3" key="1">
    <citation type="submission" date="2019-04" db="EMBL/GenBank/DDBJ databases">
        <authorList>
            <person name="Alioto T."/>
            <person name="Alioto T."/>
        </authorList>
    </citation>
    <scope>NUCLEOTIDE SEQUENCE [LARGE SCALE GENOMIC DNA]</scope>
</reference>
<accession>A0A5E4DCS5</accession>
<keyword evidence="1" id="KW-1015">Disulfide bond</keyword>
<gene>
    <name evidence="3" type="ORF">MONAX_5E046404</name>
</gene>
<proteinExistence type="predicted"/>
<keyword evidence="4" id="KW-1185">Reference proteome</keyword>
<dbReference type="GO" id="GO:0005615">
    <property type="term" value="C:extracellular space"/>
    <property type="evidence" value="ECO:0007669"/>
    <property type="project" value="TreeGrafter"/>
</dbReference>
<dbReference type="InterPro" id="IPR035972">
    <property type="entry name" value="GLA-like_dom_SF"/>
</dbReference>
<dbReference type="InterPro" id="IPR050442">
    <property type="entry name" value="Peptidase_S1_coag_factors"/>
</dbReference>
<evidence type="ECO:0000313" key="4">
    <source>
        <dbReference type="Proteomes" id="UP000335636"/>
    </source>
</evidence>
<evidence type="ECO:0000256" key="1">
    <source>
        <dbReference type="ARBA" id="ARBA00023157"/>
    </source>
</evidence>
<dbReference type="PANTHER" id="PTHR24278">
    <property type="entry name" value="COAGULATION FACTOR"/>
    <property type="match status" value="1"/>
</dbReference>
<name>A0A5E4DCS5_MARMO</name>
<dbReference type="InterPro" id="IPR000294">
    <property type="entry name" value="GLA_domain"/>
</dbReference>
<dbReference type="FunFam" id="4.10.740.10:FF:000001">
    <property type="entry name" value="vitamin K-dependent protein S"/>
    <property type="match status" value="1"/>
</dbReference>
<dbReference type="Pfam" id="PF00594">
    <property type="entry name" value="Gla"/>
    <property type="match status" value="1"/>
</dbReference>
<dbReference type="PANTHER" id="PTHR24278:SF28">
    <property type="entry name" value="COAGULATION FACTOR X"/>
    <property type="match status" value="1"/>
</dbReference>
<dbReference type="PROSITE" id="PS50998">
    <property type="entry name" value="GLA_2"/>
    <property type="match status" value="1"/>
</dbReference>
<protein>
    <recommendedName>
        <fullName evidence="2">Gla domain-containing protein</fullName>
    </recommendedName>
</protein>
<feature type="domain" description="Gla" evidence="2">
    <location>
        <begin position="21"/>
        <end position="74"/>
    </location>
</feature>
<sequence>EGHAVFINREQANNVLVRTRRANSLFEEMKKGNLERECLEETCSYEEAREVFEDYDLTRGYPGSVLSPGRGYPGSVLSPGRGYPGSVLSPGRGYRGSVLSPGRGYRGSVLSPEWGYPGSVLSPEWGYRGSVLSPEWGYPGSVLSPEWGYPGSVLSPEWGYRGSVLSPGRGYRGSVLPWADPSGSALRCPVSRRSAGLASRPSLDPARRSFWPPCGTSRVGNRRRDISVAKATCNITGHSTPRRGPTTVA</sequence>
<dbReference type="SUPFAM" id="SSF57630">
    <property type="entry name" value="GLA-domain"/>
    <property type="match status" value="1"/>
</dbReference>
<dbReference type="GO" id="GO:0005509">
    <property type="term" value="F:calcium ion binding"/>
    <property type="evidence" value="ECO:0007669"/>
    <property type="project" value="InterPro"/>
</dbReference>